<dbReference type="InterPro" id="IPR000560">
    <property type="entry name" value="His_Pase_clade-2"/>
</dbReference>
<evidence type="ECO:0000313" key="3">
    <source>
        <dbReference type="EMBL" id="WEW60922.1"/>
    </source>
</evidence>
<dbReference type="SUPFAM" id="SSF53254">
    <property type="entry name" value="Phosphoglycerate mutase-like"/>
    <property type="match status" value="1"/>
</dbReference>
<proteinExistence type="inferred from homology"/>
<name>A0AAF0DNF6_9EURO</name>
<dbReference type="Proteomes" id="UP001219355">
    <property type="component" value="Chromosome 4"/>
</dbReference>
<comment type="similarity">
    <text evidence="1">Belongs to the histidine acid phosphatase family.</text>
</comment>
<sequence length="529" mass="58831">MLYIFRLPSPTFLLVLYANSSSFRLSLKSSRRIRFQEPKVYLAAPMEFYISVIAIVLQFVGIVTSQSETKRKIWSTFIFTTGGDGTPYLSGEAATLTSLGARQLFGVGAAIRERYVNSNYNDTVSSSLIDGISPYKLNNSEISVVATSDQLTSASAQAFMQGLYPPLDLLESGDVSDNDAIMDFPFSGYQYPNITTIGPRDPGFVELAGNTNCPLFNDARLALLLDKDISALQNETETFYSGLHSRALGGLIDLSKLHLLNARLIWEYLNFQYTHNATARELISPEELTRARYLADWVTFTMNSRPFTSAGNQYTRAIAGKTLAYAIVNAFESNFGSRGSKNKMSLMFSNVSPMMAFASVSGLSSTHQTNFYGMPNPGASMIIELFSRESDDFGPYPESKTDLMIRFLLRNGTNPANPHNSYVAYPMFGLGPSNTEIPYEEFISQMVDLSMPVSEWCQLCMSQAFFCSPFTVRRDAPTQKHIHPATAALIVVLVTSAAGVIFYIFWICMWRWKHKGRKENELESGSSPT</sequence>
<dbReference type="EMBL" id="CP120630">
    <property type="protein sequence ID" value="WEW60922.1"/>
    <property type="molecule type" value="Genomic_DNA"/>
</dbReference>
<dbReference type="InterPro" id="IPR029033">
    <property type="entry name" value="His_PPase_superfam"/>
</dbReference>
<keyword evidence="4" id="KW-1185">Reference proteome</keyword>
<protein>
    <recommendedName>
        <fullName evidence="5">Phosphoglycerate mutase-like protein</fullName>
    </recommendedName>
</protein>
<accession>A0AAF0DNF6</accession>
<keyword evidence="2" id="KW-0472">Membrane</keyword>
<gene>
    <name evidence="3" type="ORF">PRK78_006410</name>
</gene>
<dbReference type="AlphaFoldDB" id="A0AAF0DNF6"/>
<reference evidence="3" key="1">
    <citation type="submission" date="2023-03" db="EMBL/GenBank/DDBJ databases">
        <title>Emydomyces testavorans Genome Sequence.</title>
        <authorList>
            <person name="Hoyer L."/>
        </authorList>
    </citation>
    <scope>NUCLEOTIDE SEQUENCE</scope>
    <source>
        <strain evidence="3">16-2883</strain>
    </source>
</reference>
<feature type="transmembrane region" description="Helical" evidence="2">
    <location>
        <begin position="40"/>
        <end position="63"/>
    </location>
</feature>
<dbReference type="GO" id="GO:0016791">
    <property type="term" value="F:phosphatase activity"/>
    <property type="evidence" value="ECO:0007669"/>
    <property type="project" value="TreeGrafter"/>
</dbReference>
<dbReference type="InterPro" id="IPR050645">
    <property type="entry name" value="Histidine_acid_phosphatase"/>
</dbReference>
<dbReference type="Gene3D" id="3.40.50.1240">
    <property type="entry name" value="Phosphoglycerate mutase-like"/>
    <property type="match status" value="1"/>
</dbReference>
<dbReference type="PANTHER" id="PTHR11567">
    <property type="entry name" value="ACID PHOSPHATASE-RELATED"/>
    <property type="match status" value="1"/>
</dbReference>
<evidence type="ECO:0000313" key="4">
    <source>
        <dbReference type="Proteomes" id="UP001219355"/>
    </source>
</evidence>
<evidence type="ECO:0000256" key="2">
    <source>
        <dbReference type="SAM" id="Phobius"/>
    </source>
</evidence>
<dbReference type="Pfam" id="PF00328">
    <property type="entry name" value="His_Phos_2"/>
    <property type="match status" value="1"/>
</dbReference>
<dbReference type="PANTHER" id="PTHR11567:SF127">
    <property type="entry name" value="HISTIDINE ACID PHOSPHATASE"/>
    <property type="match status" value="1"/>
</dbReference>
<keyword evidence="2" id="KW-0812">Transmembrane</keyword>
<evidence type="ECO:0000256" key="1">
    <source>
        <dbReference type="ARBA" id="ARBA00005375"/>
    </source>
</evidence>
<keyword evidence="2" id="KW-1133">Transmembrane helix</keyword>
<feature type="transmembrane region" description="Helical" evidence="2">
    <location>
        <begin position="487"/>
        <end position="508"/>
    </location>
</feature>
<evidence type="ECO:0008006" key="5">
    <source>
        <dbReference type="Google" id="ProtNLM"/>
    </source>
</evidence>
<organism evidence="3 4">
    <name type="scientific">Emydomyces testavorans</name>
    <dbReference type="NCBI Taxonomy" id="2070801"/>
    <lineage>
        <taxon>Eukaryota</taxon>
        <taxon>Fungi</taxon>
        <taxon>Dikarya</taxon>
        <taxon>Ascomycota</taxon>
        <taxon>Pezizomycotina</taxon>
        <taxon>Eurotiomycetes</taxon>
        <taxon>Eurotiomycetidae</taxon>
        <taxon>Onygenales</taxon>
        <taxon>Nannizziopsiaceae</taxon>
        <taxon>Emydomyces</taxon>
    </lineage>
</organism>